<dbReference type="AlphaFoldDB" id="A0A926I4S2"/>
<evidence type="ECO:0000313" key="2">
    <source>
        <dbReference type="Proteomes" id="UP000610862"/>
    </source>
</evidence>
<sequence length="83" mass="9019">MSSETRTALIGIIVENENSVEELNRLLHEYRRHIIGRMGVPHPSKGISIISIALDSDQDTISALSGKLGALEGVSSKTIYSKN</sequence>
<dbReference type="InterPro" id="IPR027271">
    <property type="entry name" value="Acetolactate_synth/TF_NikR_C"/>
</dbReference>
<reference evidence="1" key="1">
    <citation type="submission" date="2020-08" db="EMBL/GenBank/DDBJ databases">
        <title>Genome public.</title>
        <authorList>
            <person name="Liu C."/>
            <person name="Sun Q."/>
        </authorList>
    </citation>
    <scope>NUCLEOTIDE SEQUENCE</scope>
    <source>
        <strain evidence="1">NSJ-24</strain>
    </source>
</reference>
<dbReference type="InterPro" id="IPR023860">
    <property type="entry name" value="FeFe-hyd_TM1266"/>
</dbReference>
<dbReference type="NCBIfam" id="TIGR03959">
    <property type="entry name" value="hyd_TM1266"/>
    <property type="match status" value="1"/>
</dbReference>
<dbReference type="Pfam" id="PF21699">
    <property type="entry name" value="TM1266-like"/>
    <property type="match status" value="1"/>
</dbReference>
<comment type="caution">
    <text evidence="1">The sequence shown here is derived from an EMBL/GenBank/DDBJ whole genome shotgun (WGS) entry which is preliminary data.</text>
</comment>
<keyword evidence="2" id="KW-1185">Reference proteome</keyword>
<dbReference type="Proteomes" id="UP000610862">
    <property type="component" value="Unassembled WGS sequence"/>
</dbReference>
<accession>A0A926I4S2</accession>
<proteinExistence type="predicted"/>
<protein>
    <submittedName>
        <fullName evidence="1">Iron-only hydrogenase system regulator</fullName>
    </submittedName>
</protein>
<dbReference type="RefSeq" id="WP_177269643.1">
    <property type="nucleotide sequence ID" value="NZ_JACRTA010000001.1"/>
</dbReference>
<name>A0A926I4S2_9FIRM</name>
<gene>
    <name evidence="1" type="ORF">H8692_04990</name>
</gene>
<evidence type="ECO:0000313" key="1">
    <source>
        <dbReference type="EMBL" id="MBC8568124.1"/>
    </source>
</evidence>
<dbReference type="EMBL" id="JACRTA010000001">
    <property type="protein sequence ID" value="MBC8568124.1"/>
    <property type="molecule type" value="Genomic_DNA"/>
</dbReference>
<dbReference type="SUPFAM" id="SSF55021">
    <property type="entry name" value="ACT-like"/>
    <property type="match status" value="1"/>
</dbReference>
<dbReference type="InterPro" id="IPR045865">
    <property type="entry name" value="ACT-like_dom_sf"/>
</dbReference>
<organism evidence="1 2">
    <name type="scientific">Lentihominibacter hominis</name>
    <dbReference type="NCBI Taxonomy" id="2763645"/>
    <lineage>
        <taxon>Bacteria</taxon>
        <taxon>Bacillati</taxon>
        <taxon>Bacillota</taxon>
        <taxon>Clostridia</taxon>
        <taxon>Peptostreptococcales</taxon>
        <taxon>Anaerovoracaceae</taxon>
        <taxon>Lentihominibacter</taxon>
    </lineage>
</organism>
<dbReference type="Gene3D" id="3.30.70.1150">
    <property type="entry name" value="ACT-like. Chain A, domain 2"/>
    <property type="match status" value="1"/>
</dbReference>